<dbReference type="InterPro" id="IPR023298">
    <property type="entry name" value="ATPase_P-typ_TM_dom_sf"/>
</dbReference>
<dbReference type="GO" id="GO:0005524">
    <property type="term" value="F:ATP binding"/>
    <property type="evidence" value="ECO:0007669"/>
    <property type="project" value="UniProtKB-KW"/>
</dbReference>
<dbReference type="OrthoDB" id="9807843at2"/>
<keyword evidence="8 11" id="KW-1133">Transmembrane helix</keyword>
<feature type="transmembrane region" description="Helical" evidence="11">
    <location>
        <begin position="863"/>
        <end position="886"/>
    </location>
</feature>
<evidence type="ECO:0000259" key="12">
    <source>
        <dbReference type="SMART" id="SM00831"/>
    </source>
</evidence>
<dbReference type="GO" id="GO:0016020">
    <property type="term" value="C:membrane"/>
    <property type="evidence" value="ECO:0007669"/>
    <property type="project" value="InterPro"/>
</dbReference>
<dbReference type="SUPFAM" id="SSF81653">
    <property type="entry name" value="Calcium ATPase, transduction domain A"/>
    <property type="match status" value="1"/>
</dbReference>
<dbReference type="InterPro" id="IPR059000">
    <property type="entry name" value="ATPase_P-type_domA"/>
</dbReference>
<dbReference type="Proteomes" id="UP000092565">
    <property type="component" value="Chromosome"/>
</dbReference>
<dbReference type="InterPro" id="IPR036412">
    <property type="entry name" value="HAD-like_sf"/>
</dbReference>
<dbReference type="GO" id="GO:0012505">
    <property type="term" value="C:endomembrane system"/>
    <property type="evidence" value="ECO:0007669"/>
    <property type="project" value="UniProtKB-SubCell"/>
</dbReference>
<evidence type="ECO:0000256" key="7">
    <source>
        <dbReference type="ARBA" id="ARBA00022967"/>
    </source>
</evidence>
<reference evidence="13 14" key="1">
    <citation type="submission" date="2016-04" db="EMBL/GenBank/DDBJ databases">
        <authorList>
            <person name="Evans L.H."/>
            <person name="Alamgir A."/>
            <person name="Owens N."/>
            <person name="Weber N.D."/>
            <person name="Virtaneva K."/>
            <person name="Barbian K."/>
            <person name="Babar A."/>
            <person name="Rosenke K."/>
        </authorList>
    </citation>
    <scope>NUCLEOTIDE SEQUENCE [LARGE SCALE GENOMIC DNA]</scope>
    <source>
        <strain evidence="13 14">JL2886</strain>
    </source>
</reference>
<dbReference type="PANTHER" id="PTHR42861">
    <property type="entry name" value="CALCIUM-TRANSPORTING ATPASE"/>
    <property type="match status" value="1"/>
</dbReference>
<dbReference type="InterPro" id="IPR023299">
    <property type="entry name" value="ATPase_P-typ_cyto_dom_N"/>
</dbReference>
<keyword evidence="7" id="KW-1278">Translocase</keyword>
<keyword evidence="5" id="KW-0067">ATP-binding</keyword>
<evidence type="ECO:0000256" key="5">
    <source>
        <dbReference type="ARBA" id="ARBA00022840"/>
    </source>
</evidence>
<dbReference type="Gene3D" id="1.20.1110.10">
    <property type="entry name" value="Calcium-transporting ATPase, transmembrane domain"/>
    <property type="match status" value="1"/>
</dbReference>
<evidence type="ECO:0000256" key="4">
    <source>
        <dbReference type="ARBA" id="ARBA00022741"/>
    </source>
</evidence>
<dbReference type="GO" id="GO:0016887">
    <property type="term" value="F:ATP hydrolysis activity"/>
    <property type="evidence" value="ECO:0007669"/>
    <property type="project" value="InterPro"/>
</dbReference>
<evidence type="ECO:0000256" key="6">
    <source>
        <dbReference type="ARBA" id="ARBA00022842"/>
    </source>
</evidence>
<evidence type="ECO:0000256" key="2">
    <source>
        <dbReference type="ARBA" id="ARBA00022553"/>
    </source>
</evidence>
<feature type="transmembrane region" description="Helical" evidence="11">
    <location>
        <begin position="689"/>
        <end position="710"/>
    </location>
</feature>
<evidence type="ECO:0000256" key="8">
    <source>
        <dbReference type="ARBA" id="ARBA00022989"/>
    </source>
</evidence>
<accession>A0A1B0ZSD0</accession>
<dbReference type="SFLD" id="SFLDF00027">
    <property type="entry name" value="p-type_atpase"/>
    <property type="match status" value="1"/>
</dbReference>
<evidence type="ECO:0000256" key="3">
    <source>
        <dbReference type="ARBA" id="ARBA00022692"/>
    </source>
</evidence>
<protein>
    <recommendedName>
        <fullName evidence="12">Cation-transporting P-type ATPase N-terminal domain-containing protein</fullName>
    </recommendedName>
</protein>
<dbReference type="SUPFAM" id="SSF81660">
    <property type="entry name" value="Metal cation-transporting ATPase, ATP-binding domain N"/>
    <property type="match status" value="1"/>
</dbReference>
<feature type="transmembrane region" description="Helical" evidence="11">
    <location>
        <begin position="794"/>
        <end position="812"/>
    </location>
</feature>
<evidence type="ECO:0000313" key="14">
    <source>
        <dbReference type="Proteomes" id="UP000092565"/>
    </source>
</evidence>
<dbReference type="Gene3D" id="2.70.150.10">
    <property type="entry name" value="Calcium-transporting ATPase, cytoplasmic transduction domain A"/>
    <property type="match status" value="1"/>
</dbReference>
<keyword evidence="14" id="KW-1185">Reference proteome</keyword>
<dbReference type="InterPro" id="IPR008250">
    <property type="entry name" value="ATPase_P-typ_transduc_dom_A_sf"/>
</dbReference>
<feature type="transmembrane region" description="Helical" evidence="11">
    <location>
        <begin position="283"/>
        <end position="304"/>
    </location>
</feature>
<dbReference type="Gene3D" id="3.40.1110.10">
    <property type="entry name" value="Calcium-transporting ATPase, cytoplasmic domain N"/>
    <property type="match status" value="1"/>
</dbReference>
<dbReference type="Pfam" id="PF00690">
    <property type="entry name" value="Cation_ATPase_N"/>
    <property type="match status" value="1"/>
</dbReference>
<dbReference type="InterPro" id="IPR006068">
    <property type="entry name" value="ATPase_P-typ_cation-transptr_C"/>
</dbReference>
<dbReference type="PRINTS" id="PR00120">
    <property type="entry name" value="HATPASE"/>
</dbReference>
<dbReference type="FunFam" id="2.70.150.10:FF:000160">
    <property type="entry name" value="Sarcoplasmic/endoplasmic reticulum calcium ATPase 1"/>
    <property type="match status" value="1"/>
</dbReference>
<organism evidence="13 14">
    <name type="scientific">Phaeobacter gallaeciensis</name>
    <dbReference type="NCBI Taxonomy" id="60890"/>
    <lineage>
        <taxon>Bacteria</taxon>
        <taxon>Pseudomonadati</taxon>
        <taxon>Pseudomonadota</taxon>
        <taxon>Alphaproteobacteria</taxon>
        <taxon>Rhodobacterales</taxon>
        <taxon>Roseobacteraceae</taxon>
        <taxon>Phaeobacter</taxon>
    </lineage>
</organism>
<sequence length="914" mass="96405">MAPVTGTAPDALPFALPAADVAAALACDPARGLNAAEVAARRARHGRNQLRAQKPQSALLLLAHQFRSIIIWLLAMAAGLSFAFGDIPEGLAILVVILFNGAIGFFTELRAVRSMEALLRIAEVRTLVRRDGRVRRIDARALVPGDIVILDAGDIVTADLRLLQASNLQSDESILTGESLPVSKSIDPVAPEAGIPDRHNMVFKGTAITRGAGEAIVVATGMTTEIGQISALTETAEAEISPLERRLDRLGHRLVWLTLALAALMIAAGVLRGHALIDMIRTGTALAVAAVPEGLPIVATLCLARGMWRMAAHNALITRLSSVETLGATTLILTDKTGTLTENKMAAVRYLFEGAEVRLAKNAAAPADDRFDLALRIGVLCNNAETGNPATGDSASGEPMEVALLHAAQAAAMTRAELEQDFPQVAEHAFDPEHKMMASVNRAADGDRGGFIYAIKGAPEAVIEACDTHLLPNGPAPLDGPARQEWAARQSAAAREGLRLLALAIKHAETPDEDPYQGLTLVGLVCFLDPLRADVPDAIRASLAAGVRVAMITGDHADTAATIARDAGLTLGDLTVIEGDDLRDFDPDTADFALRDRVLAADVFARVAPETKLTLVRLFQQAGHVVAMTGDGVNDAPALKKSDIGIAMGKRGTQVAREAADVVLKDDAFGTLIEAMWQGRVIFDNIRKFVVYLMSCNVSEVLVVGIAVGAGLPAPLLPLQILFLNLVTDVFPAFALGLGKGDRAIMSRPPRDPSEPIAGRPEWALIGVLSLLITGATLSGFALALYWLRLETGQAITVAFVTLALAQLWNVFNVRGGSGRQLVNDVTGNPYIWAALALCAGLVALALWLPSLSALLDLPDPGLPGLGLAAALSLVPLIAGQILLLFNLTPGHDREQGTQPSGRASLRGRDVERG</sequence>
<keyword evidence="2" id="KW-0597">Phosphoprotein</keyword>
<dbReference type="SUPFAM" id="SSF56784">
    <property type="entry name" value="HAD-like"/>
    <property type="match status" value="1"/>
</dbReference>
<proteinExistence type="predicted"/>
<dbReference type="InterPro" id="IPR004014">
    <property type="entry name" value="ATPase_P-typ_cation-transptr_N"/>
</dbReference>
<dbReference type="RefSeq" id="WP_082996157.1">
    <property type="nucleotide sequence ID" value="NZ_CP015124.1"/>
</dbReference>
<keyword evidence="9 11" id="KW-0472">Membrane</keyword>
<dbReference type="InterPro" id="IPR001757">
    <property type="entry name" value="P_typ_ATPase"/>
</dbReference>
<dbReference type="PROSITE" id="PS00154">
    <property type="entry name" value="ATPASE_E1_E2"/>
    <property type="match status" value="1"/>
</dbReference>
<keyword evidence="4" id="KW-0547">Nucleotide-binding</keyword>
<dbReference type="EMBL" id="CP015124">
    <property type="protein sequence ID" value="ANP37072.1"/>
    <property type="molecule type" value="Genomic_DNA"/>
</dbReference>
<feature type="transmembrane region" description="Helical" evidence="11">
    <location>
        <begin position="716"/>
        <end position="738"/>
    </location>
</feature>
<dbReference type="PATRIC" id="fig|60890.4.peg.2114"/>
<gene>
    <name evidence="13" type="ORF">JL2886_02181</name>
</gene>
<dbReference type="SFLD" id="SFLDG00002">
    <property type="entry name" value="C1.7:_P-type_atpase_like"/>
    <property type="match status" value="1"/>
</dbReference>
<dbReference type="InterPro" id="IPR044492">
    <property type="entry name" value="P_typ_ATPase_HD_dom"/>
</dbReference>
<dbReference type="SUPFAM" id="SSF81665">
    <property type="entry name" value="Calcium ATPase, transmembrane domain M"/>
    <property type="match status" value="1"/>
</dbReference>
<dbReference type="InterPro" id="IPR018303">
    <property type="entry name" value="ATPase_P-typ_P_site"/>
</dbReference>
<dbReference type="SMART" id="SM00831">
    <property type="entry name" value="Cation_ATPase_N"/>
    <property type="match status" value="1"/>
</dbReference>
<name>A0A1B0ZSD0_9RHOB</name>
<dbReference type="NCBIfam" id="TIGR01494">
    <property type="entry name" value="ATPase_P-type"/>
    <property type="match status" value="2"/>
</dbReference>
<evidence type="ECO:0000256" key="9">
    <source>
        <dbReference type="ARBA" id="ARBA00023136"/>
    </source>
</evidence>
<evidence type="ECO:0000256" key="11">
    <source>
        <dbReference type="SAM" id="Phobius"/>
    </source>
</evidence>
<evidence type="ECO:0000313" key="13">
    <source>
        <dbReference type="EMBL" id="ANP37072.1"/>
    </source>
</evidence>
<evidence type="ECO:0000256" key="10">
    <source>
        <dbReference type="SAM" id="MobiDB-lite"/>
    </source>
</evidence>
<dbReference type="PRINTS" id="PR00119">
    <property type="entry name" value="CATATPASE"/>
</dbReference>
<feature type="region of interest" description="Disordered" evidence="10">
    <location>
        <begin position="893"/>
        <end position="914"/>
    </location>
</feature>
<feature type="transmembrane region" description="Helical" evidence="11">
    <location>
        <begin position="59"/>
        <end position="84"/>
    </location>
</feature>
<dbReference type="Pfam" id="PF13246">
    <property type="entry name" value="Cation_ATPase"/>
    <property type="match status" value="1"/>
</dbReference>
<dbReference type="SFLD" id="SFLDS00003">
    <property type="entry name" value="Haloacid_Dehalogenase"/>
    <property type="match status" value="1"/>
</dbReference>
<feature type="transmembrane region" description="Helical" evidence="11">
    <location>
        <begin position="254"/>
        <end position="277"/>
    </location>
</feature>
<keyword evidence="3 11" id="KW-0812">Transmembrane</keyword>
<dbReference type="GO" id="GO:0015662">
    <property type="term" value="F:P-type ion transporter activity"/>
    <property type="evidence" value="ECO:0007669"/>
    <property type="project" value="UniProtKB-ARBA"/>
</dbReference>
<dbReference type="Pfam" id="PF00689">
    <property type="entry name" value="Cation_ATPase_C"/>
    <property type="match status" value="1"/>
</dbReference>
<feature type="transmembrane region" description="Helical" evidence="11">
    <location>
        <begin position="90"/>
        <end position="109"/>
    </location>
</feature>
<feature type="transmembrane region" description="Helical" evidence="11">
    <location>
        <begin position="832"/>
        <end position="851"/>
    </location>
</feature>
<dbReference type="InterPro" id="IPR023214">
    <property type="entry name" value="HAD_sf"/>
</dbReference>
<comment type="subcellular location">
    <subcellularLocation>
        <location evidence="1">Endomembrane system</location>
        <topology evidence="1">Multi-pass membrane protein</topology>
    </subcellularLocation>
</comment>
<feature type="domain" description="Cation-transporting P-type ATPase N-terminal" evidence="12">
    <location>
        <begin position="12"/>
        <end position="86"/>
    </location>
</feature>
<evidence type="ECO:0000256" key="1">
    <source>
        <dbReference type="ARBA" id="ARBA00004127"/>
    </source>
</evidence>
<dbReference type="Pfam" id="PF00122">
    <property type="entry name" value="E1-E2_ATPase"/>
    <property type="match status" value="1"/>
</dbReference>
<dbReference type="AlphaFoldDB" id="A0A1B0ZSD0"/>
<dbReference type="Gene3D" id="3.40.50.1000">
    <property type="entry name" value="HAD superfamily/HAD-like"/>
    <property type="match status" value="1"/>
</dbReference>
<feature type="transmembrane region" description="Helical" evidence="11">
    <location>
        <begin position="763"/>
        <end position="788"/>
    </location>
</feature>
<keyword evidence="6" id="KW-0460">Magnesium</keyword>